<dbReference type="InterPro" id="IPR047798">
    <property type="entry name" value="BPSS1780-like"/>
</dbReference>
<keyword evidence="3" id="KW-1185">Reference proteome</keyword>
<dbReference type="EMBL" id="FOCW01000001">
    <property type="protein sequence ID" value="SEN34613.1"/>
    <property type="molecule type" value="Genomic_DNA"/>
</dbReference>
<keyword evidence="1" id="KW-0812">Transmembrane</keyword>
<dbReference type="Proteomes" id="UP000199531">
    <property type="component" value="Unassembled WGS sequence"/>
</dbReference>
<feature type="transmembrane region" description="Helical" evidence="1">
    <location>
        <begin position="94"/>
        <end position="118"/>
    </location>
</feature>
<proteinExistence type="predicted"/>
<keyword evidence="1" id="KW-1133">Transmembrane helix</keyword>
<evidence type="ECO:0000313" key="2">
    <source>
        <dbReference type="EMBL" id="SEN34613.1"/>
    </source>
</evidence>
<dbReference type="STRING" id="1121117.SAMN02745977_01165"/>
<evidence type="ECO:0000313" key="3">
    <source>
        <dbReference type="Proteomes" id="UP000199531"/>
    </source>
</evidence>
<sequence>MRLNIVPASQGIQWMKQGIATFRKKPLAMLGLFFIFLTVVNLLSLIPWLGIAMALAMLPAATLGFMTAAREVAQGNYPMPTVLLTAFRAGQQRLHAIAVLGMLYAVLFGLSMAVTQWVDGGQFVRIYLLGEAIEPAAMRELMSQGDFQMAAILAGTLNVVIAMLFWHAPALVHWHGVSPVKSLFFSIVACLRNFPAFFVYLMAWVGLTMLVVLGASLLFTAIAGPVIGSVLMQLLLMVITAMFFTSQYFSYLDCFVEARDSSTEV</sequence>
<keyword evidence="1" id="KW-0472">Membrane</keyword>
<organism evidence="2 3">
    <name type="scientific">Brachymonas denitrificans DSM 15123</name>
    <dbReference type="NCBI Taxonomy" id="1121117"/>
    <lineage>
        <taxon>Bacteria</taxon>
        <taxon>Pseudomonadati</taxon>
        <taxon>Pseudomonadota</taxon>
        <taxon>Betaproteobacteria</taxon>
        <taxon>Burkholderiales</taxon>
        <taxon>Comamonadaceae</taxon>
        <taxon>Brachymonas</taxon>
    </lineage>
</organism>
<accession>A0A1H8FS95</accession>
<protein>
    <recommendedName>
        <fullName evidence="4">Transmembrane protein</fullName>
    </recommendedName>
</protein>
<gene>
    <name evidence="2" type="ORF">SAMN02745977_01165</name>
</gene>
<dbReference type="OrthoDB" id="5298483at2"/>
<feature type="transmembrane region" description="Helical" evidence="1">
    <location>
        <begin position="147"/>
        <end position="171"/>
    </location>
</feature>
<evidence type="ECO:0008006" key="4">
    <source>
        <dbReference type="Google" id="ProtNLM"/>
    </source>
</evidence>
<name>A0A1H8FS95_9BURK</name>
<feature type="transmembrane region" description="Helical" evidence="1">
    <location>
        <begin position="234"/>
        <end position="252"/>
    </location>
</feature>
<feature type="transmembrane region" description="Helical" evidence="1">
    <location>
        <begin position="27"/>
        <end position="46"/>
    </location>
</feature>
<dbReference type="AlphaFoldDB" id="A0A1H8FS95"/>
<reference evidence="2 3" key="1">
    <citation type="submission" date="2016-10" db="EMBL/GenBank/DDBJ databases">
        <authorList>
            <person name="de Groot N.N."/>
        </authorList>
    </citation>
    <scope>NUCLEOTIDE SEQUENCE [LARGE SCALE GENOMIC DNA]</scope>
    <source>
        <strain evidence="2 3">DSM 15123</strain>
    </source>
</reference>
<evidence type="ECO:0000256" key="1">
    <source>
        <dbReference type="SAM" id="Phobius"/>
    </source>
</evidence>
<dbReference type="NCBIfam" id="NF041043">
    <property type="entry name" value="BPSS1780_fam"/>
    <property type="match status" value="1"/>
</dbReference>
<dbReference type="RefSeq" id="WP_091814949.1">
    <property type="nucleotide sequence ID" value="NZ_FOCW01000001.1"/>
</dbReference>